<evidence type="ECO:0000256" key="1">
    <source>
        <dbReference type="SAM" id="Phobius"/>
    </source>
</evidence>
<feature type="transmembrane region" description="Helical" evidence="1">
    <location>
        <begin position="241"/>
        <end position="266"/>
    </location>
</feature>
<comment type="caution">
    <text evidence="2">The sequence shown here is derived from an EMBL/GenBank/DDBJ whole genome shotgun (WGS) entry which is preliminary data.</text>
</comment>
<organism evidence="2 3">
    <name type="scientific">Alkaliphilus pronyensis</name>
    <dbReference type="NCBI Taxonomy" id="1482732"/>
    <lineage>
        <taxon>Bacteria</taxon>
        <taxon>Bacillati</taxon>
        <taxon>Bacillota</taxon>
        <taxon>Clostridia</taxon>
        <taxon>Peptostreptococcales</taxon>
        <taxon>Natronincolaceae</taxon>
        <taxon>Alkaliphilus</taxon>
    </lineage>
</organism>
<keyword evidence="1" id="KW-0472">Membrane</keyword>
<dbReference type="AlphaFoldDB" id="A0A6I0FDA2"/>
<keyword evidence="1" id="KW-1133">Transmembrane helix</keyword>
<proteinExistence type="predicted"/>
<evidence type="ECO:0008006" key="4">
    <source>
        <dbReference type="Google" id="ProtNLM"/>
    </source>
</evidence>
<dbReference type="OrthoDB" id="1950738at2"/>
<dbReference type="Pfam" id="PF19991">
    <property type="entry name" value="HMA_2"/>
    <property type="match status" value="1"/>
</dbReference>
<dbReference type="RefSeq" id="WP_151860597.1">
    <property type="nucleotide sequence ID" value="NZ_WBZC01000015.1"/>
</dbReference>
<sequence>MNIKVLSHIPGRMRLNIKGLYKNSNLLEAFVSKLNSEHIYTVKPNIYTSNILITYDKKHLKSIEILNLIHQINKDLYSHKKETGFNNDFPPLKTESITRTIESFVFGGVCAGLLLKPIIISMFTPNGLAKSILLLALGYPLIRKYADAIIKNHSLKLGLLGIGVIGLPILMGQTYTALVVLTVLYLSNIVDILLSSYFEKKLYNQSKNLYTSMDYGCEACNKISISTPILTAVNKIESLSLLLALIIMAVTNSPLVLLTIMVLSILNPVKLGVSLPYKAAYYNRLSHNILLYNIDSLLNIEAIDTAVFIISNTQYINPTIIESIRERGVIDIRVITSINSAKLNKLAADLGIEIKYYNPILEDLLKELQIIKDNMKTIAIISNDEKLMEAIVDKSNSYHISIVIKEDFNKKLNNFDIVILGNNIYMLGDSIDFIKYTNEKVLQNQLLSFWSYLIGILFTYSGVLPLYTWLLAIFSKVFVYFNSLMPLKNGYSYS</sequence>
<feature type="transmembrane region" description="Helical" evidence="1">
    <location>
        <begin position="154"/>
        <end position="171"/>
    </location>
</feature>
<gene>
    <name evidence="2" type="ORF">F8154_05470</name>
</gene>
<keyword evidence="3" id="KW-1185">Reference proteome</keyword>
<accession>A0A6I0FDA2</accession>
<evidence type="ECO:0000313" key="2">
    <source>
        <dbReference type="EMBL" id="KAB3535750.1"/>
    </source>
</evidence>
<protein>
    <recommendedName>
        <fullName evidence="4">Cation-translocating P-type ATPase</fullName>
    </recommendedName>
</protein>
<keyword evidence="1" id="KW-0812">Transmembrane</keyword>
<feature type="transmembrane region" description="Helical" evidence="1">
    <location>
        <begin position="177"/>
        <end position="198"/>
    </location>
</feature>
<reference evidence="2 3" key="1">
    <citation type="submission" date="2019-10" db="EMBL/GenBank/DDBJ databases">
        <title>Alkaliphilus serpentinus sp. nov. and Alkaliphilus pronyensis sp. nov., two novel anaerobic alkaliphilic species isolated from the serpentinized-hosted hydrothermal field of the Prony Bay (New Caledonia).</title>
        <authorList>
            <person name="Postec A."/>
        </authorList>
    </citation>
    <scope>NUCLEOTIDE SEQUENCE [LARGE SCALE GENOMIC DNA]</scope>
    <source>
        <strain evidence="2 3">LacV</strain>
    </source>
</reference>
<dbReference type="EMBL" id="WBZC01000015">
    <property type="protein sequence ID" value="KAB3535750.1"/>
    <property type="molecule type" value="Genomic_DNA"/>
</dbReference>
<feature type="transmembrane region" description="Helical" evidence="1">
    <location>
        <begin position="449"/>
        <end position="474"/>
    </location>
</feature>
<feature type="transmembrane region" description="Helical" evidence="1">
    <location>
        <begin position="126"/>
        <end position="142"/>
    </location>
</feature>
<evidence type="ECO:0000313" key="3">
    <source>
        <dbReference type="Proteomes" id="UP000432715"/>
    </source>
</evidence>
<dbReference type="Proteomes" id="UP000432715">
    <property type="component" value="Unassembled WGS sequence"/>
</dbReference>
<name>A0A6I0FDA2_9FIRM</name>